<reference evidence="1" key="2">
    <citation type="submission" date="2020-07" db="EMBL/GenBank/DDBJ databases">
        <authorList>
            <person name="Vera ALvarez R."/>
            <person name="Arias-Moreno D.M."/>
            <person name="Jimenez-Jacinto V."/>
            <person name="Jimenez-Bremont J.F."/>
            <person name="Swaminathan K."/>
            <person name="Moose S.P."/>
            <person name="Guerrero-Gonzalez M.L."/>
            <person name="Marino-Ramirez L."/>
            <person name="Landsman D."/>
            <person name="Rodriguez-Kessler M."/>
            <person name="Delgado-Sanchez P."/>
        </authorList>
    </citation>
    <scope>NUCLEOTIDE SEQUENCE</scope>
    <source>
        <tissue evidence="1">Cladode</tissue>
    </source>
</reference>
<dbReference type="AlphaFoldDB" id="A0A7C9DDJ8"/>
<evidence type="ECO:0000313" key="1">
    <source>
        <dbReference type="EMBL" id="MBA4636464.1"/>
    </source>
</evidence>
<accession>A0A7C9DDJ8</accession>
<organism evidence="1">
    <name type="scientific">Opuntia streptacantha</name>
    <name type="common">Prickly pear cactus</name>
    <name type="synonym">Opuntia cardona</name>
    <dbReference type="NCBI Taxonomy" id="393608"/>
    <lineage>
        <taxon>Eukaryota</taxon>
        <taxon>Viridiplantae</taxon>
        <taxon>Streptophyta</taxon>
        <taxon>Embryophyta</taxon>
        <taxon>Tracheophyta</taxon>
        <taxon>Spermatophyta</taxon>
        <taxon>Magnoliopsida</taxon>
        <taxon>eudicotyledons</taxon>
        <taxon>Gunneridae</taxon>
        <taxon>Pentapetalae</taxon>
        <taxon>Caryophyllales</taxon>
        <taxon>Cactineae</taxon>
        <taxon>Cactaceae</taxon>
        <taxon>Opuntioideae</taxon>
        <taxon>Opuntia</taxon>
    </lineage>
</organism>
<name>A0A7C9DDJ8_OPUST</name>
<reference evidence="1" key="1">
    <citation type="journal article" date="2013" name="J. Plant Res.">
        <title>Effect of fungi and light on seed germination of three Opuntia species from semiarid lands of central Mexico.</title>
        <authorList>
            <person name="Delgado-Sanchez P."/>
            <person name="Jimenez-Bremont J.F."/>
            <person name="Guerrero-Gonzalez Mde L."/>
            <person name="Flores J."/>
        </authorList>
    </citation>
    <scope>NUCLEOTIDE SEQUENCE</scope>
    <source>
        <tissue evidence="1">Cladode</tissue>
    </source>
</reference>
<sequence length="138" mass="15110">MNLTLSGSKLSNRTFFIATIFPVSVSRARKTLLYVPCPIFSSFSKESALRGNQPWMASPATALSHAGQPAATCSPSTYFCKLPNLKLTDSLPHVELTLPESPRLTEPVKNFFFSESVGPTRLRPEPVPTTALSRKTPE</sequence>
<protein>
    <submittedName>
        <fullName evidence="1">Uncharacterized protein</fullName>
    </submittedName>
</protein>
<dbReference type="EMBL" id="GISG01100391">
    <property type="protein sequence ID" value="MBA4636464.1"/>
    <property type="molecule type" value="Transcribed_RNA"/>
</dbReference>
<proteinExistence type="predicted"/>